<reference evidence="2 3" key="1">
    <citation type="submission" date="2019-03" db="EMBL/GenBank/DDBJ databases">
        <title>Genomic Encyclopedia of Archaeal and Bacterial Type Strains, Phase II (KMG-II): from individual species to whole genera.</title>
        <authorList>
            <person name="Goeker M."/>
        </authorList>
    </citation>
    <scope>NUCLEOTIDE SEQUENCE [LARGE SCALE GENOMIC DNA]</scope>
    <source>
        <strain evidence="2 3">RL-C</strain>
    </source>
</reference>
<dbReference type="PANTHER" id="PTHR30535">
    <property type="entry name" value="VITAMIN B12-BINDING PROTEIN"/>
    <property type="match status" value="1"/>
</dbReference>
<keyword evidence="3" id="KW-1185">Reference proteome</keyword>
<dbReference type="RefSeq" id="WP_131840345.1">
    <property type="nucleotide sequence ID" value="NZ_SLWB01000018.1"/>
</dbReference>
<dbReference type="GO" id="GO:0071281">
    <property type="term" value="P:cellular response to iron ion"/>
    <property type="evidence" value="ECO:0007669"/>
    <property type="project" value="TreeGrafter"/>
</dbReference>
<evidence type="ECO:0000259" key="1">
    <source>
        <dbReference type="PROSITE" id="PS50983"/>
    </source>
</evidence>
<dbReference type="InterPro" id="IPR050902">
    <property type="entry name" value="ABC_Transporter_SBP"/>
</dbReference>
<accession>A0A4R2E4M8</accession>
<gene>
    <name evidence="2" type="ORF">CLV25_1185</name>
</gene>
<dbReference type="OrthoDB" id="9812528at2"/>
<dbReference type="InterPro" id="IPR002491">
    <property type="entry name" value="ABC_transptr_periplasmic_BD"/>
</dbReference>
<dbReference type="PANTHER" id="PTHR30535:SF34">
    <property type="entry name" value="MOLYBDATE-BINDING PROTEIN MOLA"/>
    <property type="match status" value="1"/>
</dbReference>
<dbReference type="EMBL" id="SLWB01000018">
    <property type="protein sequence ID" value="TCN62681.1"/>
    <property type="molecule type" value="Genomic_DNA"/>
</dbReference>
<feature type="domain" description="Fe/B12 periplasmic-binding" evidence="1">
    <location>
        <begin position="104"/>
        <end position="371"/>
    </location>
</feature>
<sequence>MNTKRAVRLRYILMEMAVLMLLPWVESCVGEVNTAKRIADEFGGKLQPMRYAKGFKVYEKKGVKRILILNPIDSTEVLGDIIVEPRSKRGVAQYPNSIKVPLERTICLSSTQIAYFTELNAIGSLVGINSSDYLFNKDIKARIADGKILRLGKEGNFDVEKIAGLNPDVVFVSPIKAGGYEAIVGLGLHLVPITAYDETTPLARAEWIKLIAIFTGQEAEANRIFAHAEKEYLRLKALAANVKSRPTVFSGKMKGDSWYVPGGESFYAIYFKDAGADYIIKDKNKGGSTVDFETIYQKAAHCDFWRLRTSSPAGFNSASLLAEDARYGYFDAFKNRKVMLINLRETPYDEINPVRPHQMLADYISFFHPELLPKYRRVFYDTLTYSNEVVAPKERRKR</sequence>
<dbReference type="SUPFAM" id="SSF53807">
    <property type="entry name" value="Helical backbone' metal receptor"/>
    <property type="match status" value="1"/>
</dbReference>
<evidence type="ECO:0000313" key="3">
    <source>
        <dbReference type="Proteomes" id="UP000294830"/>
    </source>
</evidence>
<dbReference type="Pfam" id="PF01497">
    <property type="entry name" value="Peripla_BP_2"/>
    <property type="match status" value="1"/>
</dbReference>
<protein>
    <submittedName>
        <fullName evidence="2">Iron complex transport system substrate-binding protein</fullName>
    </submittedName>
</protein>
<organism evidence="2 3">
    <name type="scientific">Acetobacteroides hydrogenigenes</name>
    <dbReference type="NCBI Taxonomy" id="979970"/>
    <lineage>
        <taxon>Bacteria</taxon>
        <taxon>Pseudomonadati</taxon>
        <taxon>Bacteroidota</taxon>
        <taxon>Bacteroidia</taxon>
        <taxon>Bacteroidales</taxon>
        <taxon>Rikenellaceae</taxon>
        <taxon>Acetobacteroides</taxon>
    </lineage>
</organism>
<dbReference type="AlphaFoldDB" id="A0A4R2E4M8"/>
<dbReference type="PROSITE" id="PS50983">
    <property type="entry name" value="FE_B12_PBP"/>
    <property type="match status" value="1"/>
</dbReference>
<proteinExistence type="predicted"/>
<name>A0A4R2E4M8_9BACT</name>
<evidence type="ECO:0000313" key="2">
    <source>
        <dbReference type="EMBL" id="TCN62681.1"/>
    </source>
</evidence>
<comment type="caution">
    <text evidence="2">The sequence shown here is derived from an EMBL/GenBank/DDBJ whole genome shotgun (WGS) entry which is preliminary data.</text>
</comment>
<dbReference type="Proteomes" id="UP000294830">
    <property type="component" value="Unassembled WGS sequence"/>
</dbReference>
<dbReference type="Gene3D" id="3.40.50.1980">
    <property type="entry name" value="Nitrogenase molybdenum iron protein domain"/>
    <property type="match status" value="2"/>
</dbReference>